<dbReference type="EMBL" id="VXIV02000194">
    <property type="protein sequence ID" value="KAF6039963.1"/>
    <property type="molecule type" value="Genomic_DNA"/>
</dbReference>
<evidence type="ECO:0000256" key="2">
    <source>
        <dbReference type="SAM" id="MobiDB-lite"/>
    </source>
</evidence>
<feature type="coiled-coil region" evidence="1">
    <location>
        <begin position="141"/>
        <end position="197"/>
    </location>
</feature>
<proteinExistence type="predicted"/>
<keyword evidence="4" id="KW-1185">Reference proteome</keyword>
<sequence>MEILDKELRNRAMIICRKEEMLKEKDELELKHLRSSQQFSKTAVTDLEALHKEKNKCRMNEFCWTGNWTTLVSWLRRKKEDCWSFLKPLKLWMPLLSSKHEDNLTNRLKSLNISEAQKLLGKYFNKVIELREASHETHLHSQDLQLQLEEQNKRAAELEASLESQARELDTRLTEQQQQYESEISSLLQKISEKESSADTNTHQQMKIQQLEKDLYYYKKTSRDLKKKLREVMLRVSEQSGHAMSADTHVEETEIDMLDQDHHSRPSPRHSPTGTHLPPLAGAMSPAVRASYSSIDGQHVKISKKDLRPMSHEEIIRRSHLYSAHSTRTSAGTEFSLATCVVGDNGTGGIVGSSIIVLARNGCCSPTVIL</sequence>
<comment type="caution">
    <text evidence="3">The sequence shown here is derived from an EMBL/GenBank/DDBJ whole genome shotgun (WGS) entry which is preliminary data.</text>
</comment>
<protein>
    <submittedName>
        <fullName evidence="3">KIF27</fullName>
    </submittedName>
</protein>
<keyword evidence="1" id="KW-0175">Coiled coil</keyword>
<gene>
    <name evidence="3" type="ORF">EB796_001730</name>
</gene>
<reference evidence="3" key="1">
    <citation type="submission" date="2020-06" db="EMBL/GenBank/DDBJ databases">
        <title>Draft genome of Bugula neritina, a colonial animal packing powerful symbionts and potential medicines.</title>
        <authorList>
            <person name="Rayko M."/>
        </authorList>
    </citation>
    <scope>NUCLEOTIDE SEQUENCE [LARGE SCALE GENOMIC DNA]</scope>
    <source>
        <strain evidence="3">Kwan_BN1</strain>
    </source>
</reference>
<organism evidence="3 4">
    <name type="scientific">Bugula neritina</name>
    <name type="common">Brown bryozoan</name>
    <name type="synonym">Sertularia neritina</name>
    <dbReference type="NCBI Taxonomy" id="10212"/>
    <lineage>
        <taxon>Eukaryota</taxon>
        <taxon>Metazoa</taxon>
        <taxon>Spiralia</taxon>
        <taxon>Lophotrochozoa</taxon>
        <taxon>Bryozoa</taxon>
        <taxon>Gymnolaemata</taxon>
        <taxon>Cheilostomatida</taxon>
        <taxon>Flustrina</taxon>
        <taxon>Buguloidea</taxon>
        <taxon>Bugulidae</taxon>
        <taxon>Bugula</taxon>
    </lineage>
</organism>
<name>A0A7J7KPG4_BUGNE</name>
<dbReference type="AlphaFoldDB" id="A0A7J7KPG4"/>
<dbReference type="OrthoDB" id="3176171at2759"/>
<dbReference type="Proteomes" id="UP000593567">
    <property type="component" value="Unassembled WGS sequence"/>
</dbReference>
<feature type="region of interest" description="Disordered" evidence="2">
    <location>
        <begin position="260"/>
        <end position="279"/>
    </location>
</feature>
<evidence type="ECO:0000313" key="4">
    <source>
        <dbReference type="Proteomes" id="UP000593567"/>
    </source>
</evidence>
<evidence type="ECO:0000313" key="3">
    <source>
        <dbReference type="EMBL" id="KAF6039963.1"/>
    </source>
</evidence>
<evidence type="ECO:0000256" key="1">
    <source>
        <dbReference type="SAM" id="Coils"/>
    </source>
</evidence>
<accession>A0A7J7KPG4</accession>